<evidence type="ECO:0000313" key="1">
    <source>
        <dbReference type="EMBL" id="SDQ10797.1"/>
    </source>
</evidence>
<reference evidence="1 2" key="1">
    <citation type="submission" date="2016-10" db="EMBL/GenBank/DDBJ databases">
        <authorList>
            <person name="de Groot N.N."/>
        </authorList>
    </citation>
    <scope>NUCLEOTIDE SEQUENCE [LARGE SCALE GENOMIC DNA]</scope>
    <source>
        <strain evidence="1 2">CGMCC 1.10449</strain>
    </source>
</reference>
<dbReference type="PANTHER" id="PTHR48100:SF59">
    <property type="entry name" value="ADENOSYLCOBALAMIN_ALPHA-RIBAZOLE PHOSPHATASE"/>
    <property type="match status" value="1"/>
</dbReference>
<dbReference type="STRING" id="553311.SAMN05216231_0457"/>
<dbReference type="Proteomes" id="UP000199444">
    <property type="component" value="Unassembled WGS sequence"/>
</dbReference>
<dbReference type="PANTHER" id="PTHR48100">
    <property type="entry name" value="BROAD-SPECIFICITY PHOSPHATASE YOR283W-RELATED"/>
    <property type="match status" value="1"/>
</dbReference>
<gene>
    <name evidence="1" type="ORF">SAMN05216231_0457</name>
</gene>
<dbReference type="GO" id="GO:0016791">
    <property type="term" value="F:phosphatase activity"/>
    <property type="evidence" value="ECO:0007669"/>
    <property type="project" value="TreeGrafter"/>
</dbReference>
<dbReference type="AlphaFoldDB" id="A0A1H0Y6M0"/>
<dbReference type="SUPFAM" id="SSF53254">
    <property type="entry name" value="Phosphoglycerate mutase-like"/>
    <property type="match status" value="1"/>
</dbReference>
<accession>A0A1H0Y6M0</accession>
<organism evidence="1 2">
    <name type="scientific">Virgibacillus salinus</name>
    <dbReference type="NCBI Taxonomy" id="553311"/>
    <lineage>
        <taxon>Bacteria</taxon>
        <taxon>Bacillati</taxon>
        <taxon>Bacillota</taxon>
        <taxon>Bacilli</taxon>
        <taxon>Bacillales</taxon>
        <taxon>Bacillaceae</taxon>
        <taxon>Virgibacillus</taxon>
    </lineage>
</organism>
<dbReference type="InterPro" id="IPR013078">
    <property type="entry name" value="His_Pase_superF_clade-1"/>
</dbReference>
<dbReference type="InterPro" id="IPR029033">
    <property type="entry name" value="His_PPase_superfam"/>
</dbReference>
<evidence type="ECO:0000313" key="2">
    <source>
        <dbReference type="Proteomes" id="UP000199444"/>
    </source>
</evidence>
<dbReference type="CDD" id="cd07067">
    <property type="entry name" value="HP_PGM_like"/>
    <property type="match status" value="1"/>
</dbReference>
<dbReference type="Gene3D" id="3.40.50.1240">
    <property type="entry name" value="Phosphoglycerate mutase-like"/>
    <property type="match status" value="1"/>
</dbReference>
<dbReference type="InterPro" id="IPR050275">
    <property type="entry name" value="PGM_Phosphatase"/>
</dbReference>
<dbReference type="Pfam" id="PF00300">
    <property type="entry name" value="His_Phos_1"/>
    <property type="match status" value="1"/>
</dbReference>
<protein>
    <submittedName>
        <fullName evidence="1">2,3-bisphosphoglycerate-dependent phosphoglycerate mutase</fullName>
    </submittedName>
</protein>
<dbReference type="SMART" id="SM00855">
    <property type="entry name" value="PGAM"/>
    <property type="match status" value="1"/>
</dbReference>
<dbReference type="GO" id="GO:0005737">
    <property type="term" value="C:cytoplasm"/>
    <property type="evidence" value="ECO:0007669"/>
    <property type="project" value="TreeGrafter"/>
</dbReference>
<dbReference type="RefSeq" id="WP_092491334.1">
    <property type="nucleotide sequence ID" value="NZ_FNKD01000001.1"/>
</dbReference>
<name>A0A1H0Y6M0_9BACI</name>
<sequence>MNTNIYLVRHAHSTYTPDERKRPLSQKGFIAVEKVTELLQAENIDVVVSSPYMRAIQTVEGIAEYIEQEVIIEEGFKERKLAGKPVNDFDDAITKVWHDYNFAWTGGESNYHAQQRGVKAIKHVSEQYKGRNVAVGTHGNIMAIIMNYFDKQYDFHFWKALSMPDIYKLTFDEKALVEVKRVWED</sequence>
<keyword evidence="2" id="KW-1185">Reference proteome</keyword>
<proteinExistence type="predicted"/>
<dbReference type="EMBL" id="FNKD01000001">
    <property type="protein sequence ID" value="SDQ10797.1"/>
    <property type="molecule type" value="Genomic_DNA"/>
</dbReference>